<dbReference type="InterPro" id="IPR012902">
    <property type="entry name" value="N_methyl_site"/>
</dbReference>
<proteinExistence type="predicted"/>
<dbReference type="NCBIfam" id="TIGR02532">
    <property type="entry name" value="IV_pilin_GFxxxE"/>
    <property type="match status" value="1"/>
</dbReference>
<reference evidence="1 2" key="1">
    <citation type="submission" date="2019-10" db="EMBL/GenBank/DDBJ databases">
        <title>Vibrio sp. nov. isolated from a shrimp pond.</title>
        <authorList>
            <person name="Gomez-Gil B."/>
            <person name="Enciso-Ibarra J."/>
            <person name="Enciso-Ibarra K."/>
            <person name="Bolan-Mejia C."/>
        </authorList>
    </citation>
    <scope>NUCLEOTIDE SEQUENCE [LARGE SCALE GENOMIC DNA]</scope>
    <source>
        <strain evidence="1 2">CAIM 722</strain>
    </source>
</reference>
<keyword evidence="2" id="KW-1185">Reference proteome</keyword>
<protein>
    <submittedName>
        <fullName evidence="1">Prepilin-type N-terminal cleavage/methylation domain-containing protein</fullName>
    </submittedName>
</protein>
<evidence type="ECO:0000313" key="2">
    <source>
        <dbReference type="Proteomes" id="UP000462621"/>
    </source>
</evidence>
<sequence>MVILVAKSQGFSLLEILVALALSSLALTSLSAYFLQTHHSLLTLQQPLVLQQHVEQSLHSLTIDLHRAGYNSQEGKAATFTDVTHVVAVSNDHRSFGVVYFQPDEVTTAAYFHVVYRYDPENQNLLVCERESAILLSFSEVVQSTRIAPCYQIFDGSYIKLKDFVVDSQAISQGMEIRQWITVNYRAALTSHPDIAFSNHWSQWGTNGYFVTPEGVRSW</sequence>
<dbReference type="EMBL" id="WEKT01000038">
    <property type="protein sequence ID" value="MZI94824.1"/>
    <property type="molecule type" value="Genomic_DNA"/>
</dbReference>
<evidence type="ECO:0000313" key="1">
    <source>
        <dbReference type="EMBL" id="MZI94824.1"/>
    </source>
</evidence>
<name>A0A7X4RW49_9VIBR</name>
<dbReference type="RefSeq" id="WP_161157305.1">
    <property type="nucleotide sequence ID" value="NZ_WEKT01000038.1"/>
</dbReference>
<comment type="caution">
    <text evidence="1">The sequence shown here is derived from an EMBL/GenBank/DDBJ whole genome shotgun (WGS) entry which is preliminary data.</text>
</comment>
<organism evidence="1 2">
    <name type="scientific">Vibrio eleionomae</name>
    <dbReference type="NCBI Taxonomy" id="2653505"/>
    <lineage>
        <taxon>Bacteria</taxon>
        <taxon>Pseudomonadati</taxon>
        <taxon>Pseudomonadota</taxon>
        <taxon>Gammaproteobacteria</taxon>
        <taxon>Vibrionales</taxon>
        <taxon>Vibrionaceae</taxon>
        <taxon>Vibrio</taxon>
    </lineage>
</organism>
<dbReference type="AlphaFoldDB" id="A0A7X4RW49"/>
<accession>A0A7X4RW49</accession>
<dbReference type="PROSITE" id="PS00409">
    <property type="entry name" value="PROKAR_NTER_METHYL"/>
    <property type="match status" value="1"/>
</dbReference>
<gene>
    <name evidence="1" type="ORF">F9817_16730</name>
</gene>
<dbReference type="Proteomes" id="UP000462621">
    <property type="component" value="Unassembled WGS sequence"/>
</dbReference>
<dbReference type="Pfam" id="PF07963">
    <property type="entry name" value="N_methyl"/>
    <property type="match status" value="1"/>
</dbReference>